<organism evidence="1 2">
    <name type="scientific">Desulfosudis oleivorans (strain DSM 6200 / JCM 39069 / Hxd3)</name>
    <name type="common">Desulfococcus oleovorans</name>
    <dbReference type="NCBI Taxonomy" id="96561"/>
    <lineage>
        <taxon>Bacteria</taxon>
        <taxon>Pseudomonadati</taxon>
        <taxon>Thermodesulfobacteriota</taxon>
        <taxon>Desulfobacteria</taxon>
        <taxon>Desulfobacterales</taxon>
        <taxon>Desulfosudaceae</taxon>
        <taxon>Desulfosudis</taxon>
    </lineage>
</organism>
<sequence>MLVTFVKAIKADKTGACEKLLTDEDKKNISTLVLASKWYPFETYKNCFKAVCQVNAGKKPDVLREWGRMAGETTMTTIYKTVLNKKDAESALGAFQQIVKNVYDSITIEKKMVSDNEIIITITDFDPDFEEWYLVGMGWIERTIELVIKKEVKSEIIERSWLGAPATVFKMRWS</sequence>
<dbReference type="EMBL" id="CP000859">
    <property type="protein sequence ID" value="ABW66946.1"/>
    <property type="molecule type" value="Genomic_DNA"/>
</dbReference>
<keyword evidence="2" id="KW-1185">Reference proteome</keyword>
<dbReference type="OrthoDB" id="5509045at2"/>
<reference evidence="1 2" key="1">
    <citation type="submission" date="2007-10" db="EMBL/GenBank/DDBJ databases">
        <title>Complete sequence of Desulfococcus oleovorans Hxd3.</title>
        <authorList>
            <consortium name="US DOE Joint Genome Institute"/>
            <person name="Copeland A."/>
            <person name="Lucas S."/>
            <person name="Lapidus A."/>
            <person name="Barry K."/>
            <person name="Glavina del Rio T."/>
            <person name="Dalin E."/>
            <person name="Tice H."/>
            <person name="Pitluck S."/>
            <person name="Kiss H."/>
            <person name="Brettin T."/>
            <person name="Bruce D."/>
            <person name="Detter J.C."/>
            <person name="Han C."/>
            <person name="Schmutz J."/>
            <person name="Larimer F."/>
            <person name="Land M."/>
            <person name="Hauser L."/>
            <person name="Kyrpides N."/>
            <person name="Kim E."/>
            <person name="Wawrik B."/>
            <person name="Richardson P."/>
        </authorList>
    </citation>
    <scope>NUCLEOTIDE SEQUENCE [LARGE SCALE GENOMIC DNA]</scope>
    <source>
        <strain evidence="2">DSM 6200 / JCM 39069 / Hxd3</strain>
    </source>
</reference>
<proteinExistence type="predicted"/>
<protein>
    <submittedName>
        <fullName evidence="1">Uncharacterized protein</fullName>
    </submittedName>
</protein>
<evidence type="ECO:0000313" key="1">
    <source>
        <dbReference type="EMBL" id="ABW66946.1"/>
    </source>
</evidence>
<accession>A8ZXI8</accession>
<dbReference type="KEGG" id="dol:Dole_1140"/>
<gene>
    <name evidence="1" type="ordered locus">Dole_1140</name>
</gene>
<dbReference type="Proteomes" id="UP000008561">
    <property type="component" value="Chromosome"/>
</dbReference>
<dbReference type="AlphaFoldDB" id="A8ZXI8"/>
<evidence type="ECO:0000313" key="2">
    <source>
        <dbReference type="Proteomes" id="UP000008561"/>
    </source>
</evidence>
<dbReference type="HOGENOM" id="CLU_1545159_0_0_7"/>
<name>A8ZXI8_DESOH</name>